<dbReference type="InterPro" id="IPR040503">
    <property type="entry name" value="TRHO_N"/>
</dbReference>
<keyword evidence="1" id="KW-0819">tRNA processing</keyword>
<protein>
    <recommendedName>
        <fullName evidence="1">tRNA uridine(34) hydroxylase</fullName>
        <ecNumber evidence="1">1.14.-.-</ecNumber>
    </recommendedName>
    <alternativeName>
        <fullName evidence="1">tRNA hydroxylation protein O</fullName>
    </alternativeName>
</protein>
<organism evidence="3 4">
    <name type="scientific">Fluviicoccus keumensis</name>
    <dbReference type="NCBI Taxonomy" id="1435465"/>
    <lineage>
        <taxon>Bacteria</taxon>
        <taxon>Pseudomonadati</taxon>
        <taxon>Pseudomonadota</taxon>
        <taxon>Gammaproteobacteria</taxon>
        <taxon>Moraxellales</taxon>
        <taxon>Moraxellaceae</taxon>
        <taxon>Fluviicoccus</taxon>
    </lineage>
</organism>
<dbReference type="Proteomes" id="UP000292423">
    <property type="component" value="Unassembled WGS sequence"/>
</dbReference>
<dbReference type="HAMAP" id="MF_00469">
    <property type="entry name" value="TrhO"/>
    <property type="match status" value="1"/>
</dbReference>
<dbReference type="InterPro" id="IPR020936">
    <property type="entry name" value="TrhO"/>
</dbReference>
<dbReference type="NCBIfam" id="NF001136">
    <property type="entry name" value="PRK00142.1-4"/>
    <property type="match status" value="1"/>
</dbReference>
<name>A0A4Q7Z621_9GAMM</name>
<dbReference type="PROSITE" id="PS50206">
    <property type="entry name" value="RHODANESE_3"/>
    <property type="match status" value="1"/>
</dbReference>
<evidence type="ECO:0000256" key="1">
    <source>
        <dbReference type="HAMAP-Rule" id="MF_00469"/>
    </source>
</evidence>
<sequence length="319" mass="36165">MRAFAAHARAVPDYRLSDTAMSQVVIAALYQFRAVENPAVLQEELRAFCREQGILGTLIVAGEGINGTVSGSREGISRLHELLLAKGFTRMEYKESFADEHPFRKLKIKLKQEIVTLGVPVNPREHVGTYLSPQEWHDLIQQPDVLVIDTRNDYEVMTGTFKGAIDPKTRTFGEFPEYVAKELADAKDKKIAMFCTGGIRCEKSTSYLLQEGFREVYHLKGGILNYLKEIPDEQSLWEGECFVFDGRVGVEHGVNPGHTRMCFGCGHPLLEEDLHSPHFEDGVACAWCHDKTTDEQKARFRMRQRQHELARQRGDKPQA</sequence>
<reference evidence="3 4" key="1">
    <citation type="submission" date="2019-02" db="EMBL/GenBank/DDBJ databases">
        <title>Genomic Encyclopedia of Type Strains, Phase IV (KMG-IV): sequencing the most valuable type-strain genomes for metagenomic binning, comparative biology and taxonomic classification.</title>
        <authorList>
            <person name="Goeker M."/>
        </authorList>
    </citation>
    <scope>NUCLEOTIDE SEQUENCE [LARGE SCALE GENOMIC DNA]</scope>
    <source>
        <strain evidence="3 4">DSM 105135</strain>
    </source>
</reference>
<dbReference type="SMART" id="SM00450">
    <property type="entry name" value="RHOD"/>
    <property type="match status" value="1"/>
</dbReference>
<dbReference type="Pfam" id="PF00581">
    <property type="entry name" value="Rhodanese"/>
    <property type="match status" value="1"/>
</dbReference>
<dbReference type="EMBL" id="SHKX01000012">
    <property type="protein sequence ID" value="RZU45135.1"/>
    <property type="molecule type" value="Genomic_DNA"/>
</dbReference>
<keyword evidence="4" id="KW-1185">Reference proteome</keyword>
<dbReference type="PANTHER" id="PTHR43268">
    <property type="entry name" value="THIOSULFATE SULFURTRANSFERASE/RHODANESE-LIKE DOMAIN-CONTAINING PROTEIN 2"/>
    <property type="match status" value="1"/>
</dbReference>
<feature type="domain" description="Rhodanese" evidence="2">
    <location>
        <begin position="141"/>
        <end position="235"/>
    </location>
</feature>
<comment type="function">
    <text evidence="1">Catalyzes oxygen-dependent 5-hydroxyuridine (ho5U) modification at position 34 in tRNAs.</text>
</comment>
<comment type="similarity">
    <text evidence="1">Belongs to the TrhO family.</text>
</comment>
<comment type="catalytic activity">
    <reaction evidence="1">
        <text>uridine(34) in tRNA + AH2 + O2 = 5-hydroxyuridine(34) in tRNA + A + H2O</text>
        <dbReference type="Rhea" id="RHEA:64224"/>
        <dbReference type="Rhea" id="RHEA-COMP:11727"/>
        <dbReference type="Rhea" id="RHEA-COMP:13381"/>
        <dbReference type="ChEBI" id="CHEBI:13193"/>
        <dbReference type="ChEBI" id="CHEBI:15377"/>
        <dbReference type="ChEBI" id="CHEBI:15379"/>
        <dbReference type="ChEBI" id="CHEBI:17499"/>
        <dbReference type="ChEBI" id="CHEBI:65315"/>
        <dbReference type="ChEBI" id="CHEBI:136877"/>
    </reaction>
</comment>
<dbReference type="SUPFAM" id="SSF52821">
    <property type="entry name" value="Rhodanese/Cell cycle control phosphatase"/>
    <property type="match status" value="1"/>
</dbReference>
<accession>A0A4Q7Z621</accession>
<gene>
    <name evidence="1" type="primary">trhO</name>
    <name evidence="3" type="ORF">EV700_1947</name>
</gene>
<evidence type="ECO:0000313" key="3">
    <source>
        <dbReference type="EMBL" id="RZU45135.1"/>
    </source>
</evidence>
<dbReference type="EC" id="1.14.-.-" evidence="1"/>
<dbReference type="Gene3D" id="3.30.70.100">
    <property type="match status" value="1"/>
</dbReference>
<dbReference type="GO" id="GO:0016705">
    <property type="term" value="F:oxidoreductase activity, acting on paired donors, with incorporation or reduction of molecular oxygen"/>
    <property type="evidence" value="ECO:0007669"/>
    <property type="project" value="UniProtKB-UniRule"/>
</dbReference>
<dbReference type="PANTHER" id="PTHR43268:SF3">
    <property type="entry name" value="RHODANESE-LIKE DOMAIN-CONTAINING PROTEIN 7-RELATED"/>
    <property type="match status" value="1"/>
</dbReference>
<comment type="caution">
    <text evidence="3">The sequence shown here is derived from an EMBL/GenBank/DDBJ whole genome shotgun (WGS) entry which is preliminary data.</text>
</comment>
<dbReference type="Gene3D" id="3.40.250.10">
    <property type="entry name" value="Rhodanese-like domain"/>
    <property type="match status" value="1"/>
</dbReference>
<evidence type="ECO:0000259" key="2">
    <source>
        <dbReference type="PROSITE" id="PS50206"/>
    </source>
</evidence>
<dbReference type="InterPro" id="IPR036873">
    <property type="entry name" value="Rhodanese-like_dom_sf"/>
</dbReference>
<dbReference type="GO" id="GO:0006400">
    <property type="term" value="P:tRNA modification"/>
    <property type="evidence" value="ECO:0007669"/>
    <property type="project" value="UniProtKB-UniRule"/>
</dbReference>
<dbReference type="AlphaFoldDB" id="A0A4Q7Z621"/>
<dbReference type="InterPro" id="IPR001763">
    <property type="entry name" value="Rhodanese-like_dom"/>
</dbReference>
<evidence type="ECO:0000313" key="4">
    <source>
        <dbReference type="Proteomes" id="UP000292423"/>
    </source>
</evidence>
<dbReference type="CDD" id="cd01518">
    <property type="entry name" value="RHOD_YceA"/>
    <property type="match status" value="1"/>
</dbReference>
<dbReference type="Pfam" id="PF17773">
    <property type="entry name" value="UPF0176_N"/>
    <property type="match status" value="1"/>
</dbReference>
<keyword evidence="1" id="KW-0560">Oxidoreductase</keyword>
<proteinExistence type="inferred from homology"/>